<dbReference type="EMBL" id="LLXJ01000750">
    <property type="protein sequence ID" value="PKC06506.1"/>
    <property type="molecule type" value="Genomic_DNA"/>
</dbReference>
<dbReference type="GO" id="GO:0006629">
    <property type="term" value="P:lipid metabolic process"/>
    <property type="evidence" value="ECO:0007669"/>
    <property type="project" value="InterPro"/>
</dbReference>
<reference evidence="2 3" key="2">
    <citation type="submission" date="2017-09" db="EMBL/GenBank/DDBJ databases">
        <title>Extensive intraspecific genome diversity in a model arbuscular mycorrhizal fungus.</title>
        <authorList>
            <person name="Chen E.C."/>
            <person name="Morin E."/>
            <person name="Beaudet D."/>
            <person name="Noel J."/>
            <person name="Ndikumana S."/>
            <person name="Charron P."/>
            <person name="St-Onge C."/>
            <person name="Giorgi J."/>
            <person name="Grigoriev I.V."/>
            <person name="Roux C."/>
            <person name="Martin F.M."/>
            <person name="Corradi N."/>
        </authorList>
    </citation>
    <scope>NUCLEOTIDE SEQUENCE [LARGE SCALE GENOMIC DNA]</scope>
    <source>
        <strain evidence="2 3">A5</strain>
    </source>
</reference>
<evidence type="ECO:0000259" key="1">
    <source>
        <dbReference type="Pfam" id="PF01764"/>
    </source>
</evidence>
<evidence type="ECO:0000313" key="3">
    <source>
        <dbReference type="Proteomes" id="UP000232722"/>
    </source>
</evidence>
<reference evidence="2 3" key="1">
    <citation type="submission" date="2016-04" db="EMBL/GenBank/DDBJ databases">
        <title>Genome analyses suggest a sexual origin of heterokaryosis in a supposedly ancient asexual fungus.</title>
        <authorList>
            <person name="Ropars J."/>
            <person name="Sedzielewska K."/>
            <person name="Noel J."/>
            <person name="Charron P."/>
            <person name="Farinelli L."/>
            <person name="Marton T."/>
            <person name="Kruger M."/>
            <person name="Pelin A."/>
            <person name="Brachmann A."/>
            <person name="Corradi N."/>
        </authorList>
    </citation>
    <scope>NUCLEOTIDE SEQUENCE [LARGE SCALE GENOMIC DNA]</scope>
    <source>
        <strain evidence="2 3">A5</strain>
    </source>
</reference>
<proteinExistence type="predicted"/>
<dbReference type="Pfam" id="PF01764">
    <property type="entry name" value="Lipase_3"/>
    <property type="match status" value="1"/>
</dbReference>
<dbReference type="PANTHER" id="PTHR45908">
    <property type="entry name" value="PROTEIN CBG11750-RELATED"/>
    <property type="match status" value="1"/>
</dbReference>
<dbReference type="InterPro" id="IPR002921">
    <property type="entry name" value="Fungal_lipase-type"/>
</dbReference>
<dbReference type="AlphaFoldDB" id="A0A2N0PI57"/>
<dbReference type="SUPFAM" id="SSF53474">
    <property type="entry name" value="alpha/beta-Hydrolases"/>
    <property type="match status" value="1"/>
</dbReference>
<dbReference type="Proteomes" id="UP000232722">
    <property type="component" value="Unassembled WGS sequence"/>
</dbReference>
<dbReference type="InterPro" id="IPR029058">
    <property type="entry name" value="AB_hydrolase_fold"/>
</dbReference>
<evidence type="ECO:0000313" key="2">
    <source>
        <dbReference type="EMBL" id="PKC06506.1"/>
    </source>
</evidence>
<dbReference type="VEuPathDB" id="FungiDB:RhiirFUN_013173"/>
<dbReference type="VEuPathDB" id="FungiDB:RhiirA1_393102"/>
<sequence>MKQLFLSTFGQPRTGDVLFAQYVDETLKSVRTIVRGDPIPRLPPGIPLPFVGLYKHFGEELYTNNLDQDQNEFITYNAEDPNCSESVPLTQLRLKTCEATIWLAFSPSKSETSNKSKLDKFLAGENITLNCFISGEGVNDIFDVETPDANNNQVSSMDVLCNLKNSPITKLSSGVSLIPPTKPKNAFIFGKVYGEKGCYAIKAAEGAVHKINGLDI</sequence>
<feature type="domain" description="Fungal lipase-type" evidence="1">
    <location>
        <begin position="3"/>
        <end position="44"/>
    </location>
</feature>
<name>A0A2N0PI57_9GLOM</name>
<organism evidence="2 3">
    <name type="scientific">Rhizophagus irregularis</name>
    <dbReference type="NCBI Taxonomy" id="588596"/>
    <lineage>
        <taxon>Eukaryota</taxon>
        <taxon>Fungi</taxon>
        <taxon>Fungi incertae sedis</taxon>
        <taxon>Mucoromycota</taxon>
        <taxon>Glomeromycotina</taxon>
        <taxon>Glomeromycetes</taxon>
        <taxon>Glomerales</taxon>
        <taxon>Glomeraceae</taxon>
        <taxon>Rhizophagus</taxon>
    </lineage>
</organism>
<dbReference type="VEuPathDB" id="FungiDB:FUN_016439"/>
<comment type="caution">
    <text evidence="2">The sequence shown here is derived from an EMBL/GenBank/DDBJ whole genome shotgun (WGS) entry which is preliminary data.</text>
</comment>
<gene>
    <name evidence="2" type="ORF">RhiirA5_419482</name>
</gene>
<dbReference type="Gene3D" id="3.40.50.1820">
    <property type="entry name" value="alpha/beta hydrolase"/>
    <property type="match status" value="1"/>
</dbReference>
<protein>
    <recommendedName>
        <fullName evidence="1">Fungal lipase-type domain-containing protein</fullName>
    </recommendedName>
</protein>
<accession>A0A2N0PI57</accession>